<dbReference type="Gene3D" id="3.40.50.1980">
    <property type="entry name" value="Nitrogenase molybdenum iron protein domain"/>
    <property type="match status" value="2"/>
</dbReference>
<dbReference type="EMBL" id="AP021879">
    <property type="protein sequence ID" value="BBO89068.1"/>
    <property type="molecule type" value="Genomic_DNA"/>
</dbReference>
<organism evidence="2 3">
    <name type="scientific">Desulfosarcina ovata subsp. ovata</name>
    <dbReference type="NCBI Taxonomy" id="2752305"/>
    <lineage>
        <taxon>Bacteria</taxon>
        <taxon>Pseudomonadati</taxon>
        <taxon>Thermodesulfobacteriota</taxon>
        <taxon>Desulfobacteria</taxon>
        <taxon>Desulfobacterales</taxon>
        <taxon>Desulfosarcinaceae</taxon>
        <taxon>Desulfosarcina</taxon>
    </lineage>
</organism>
<dbReference type="PROSITE" id="PS50983">
    <property type="entry name" value="FE_B12_PBP"/>
    <property type="match status" value="1"/>
</dbReference>
<evidence type="ECO:0000313" key="2">
    <source>
        <dbReference type="EMBL" id="BBO89068.1"/>
    </source>
</evidence>
<dbReference type="PANTHER" id="PTHR30535:SF34">
    <property type="entry name" value="MOLYBDATE-BINDING PROTEIN MOLA"/>
    <property type="match status" value="1"/>
</dbReference>
<reference evidence="2 3" key="1">
    <citation type="submission" date="2019-11" db="EMBL/GenBank/DDBJ databases">
        <title>Comparative genomics of hydrocarbon-degrading Desulfosarcina strains.</title>
        <authorList>
            <person name="Watanabe M."/>
            <person name="Kojima H."/>
            <person name="Fukui M."/>
        </authorList>
    </citation>
    <scope>NUCLEOTIDE SEQUENCE [LARGE SCALE GENOMIC DNA]</scope>
    <source>
        <strain evidence="3">oXyS1</strain>
    </source>
</reference>
<sequence>MVDLALLDGTRTMVELQVADRLVGVNDSVKNFMYGEEGSALGCWFLPPKVAPQLKSVLSVGTCREPNVEFIRSLEPDLILAYASYTELADIIEEQTGLPVACIDASGCLDFKMLRLVAEIMGKQRRAEALVTYAKGKVETIVRMRSCLDEKKRAKVFFWGWPVQDAPKTIAPYDPIDLAGGLNVALQAGARPYEIYDITKEQLAVWNPDIILLQWWTRKKVGVRIETILSDPALQTVSAVKNKQIYYSRSFMKGWDPAMGLCEIYYLAKLFYPDLYRDLDVEKEGNEILKRFYGMDGLYSDFLDGSELHRWKPIPTS</sequence>
<dbReference type="Pfam" id="PF01497">
    <property type="entry name" value="Peripla_BP_2"/>
    <property type="match status" value="1"/>
</dbReference>
<dbReference type="PANTHER" id="PTHR30535">
    <property type="entry name" value="VITAMIN B12-BINDING PROTEIN"/>
    <property type="match status" value="1"/>
</dbReference>
<dbReference type="InterPro" id="IPR050902">
    <property type="entry name" value="ABC_Transporter_SBP"/>
</dbReference>
<feature type="domain" description="Fe/B12 periplasmic-binding" evidence="1">
    <location>
        <begin position="1"/>
        <end position="279"/>
    </location>
</feature>
<name>A0A5K8A9E3_9BACT</name>
<gene>
    <name evidence="2" type="ORF">DSCOOX_22480</name>
</gene>
<dbReference type="InterPro" id="IPR002491">
    <property type="entry name" value="ABC_transptr_periplasmic_BD"/>
</dbReference>
<proteinExistence type="predicted"/>
<dbReference type="SUPFAM" id="SSF53807">
    <property type="entry name" value="Helical backbone' metal receptor"/>
    <property type="match status" value="1"/>
</dbReference>
<dbReference type="AlphaFoldDB" id="A0A5K8A9E3"/>
<evidence type="ECO:0000313" key="3">
    <source>
        <dbReference type="Proteomes" id="UP000422108"/>
    </source>
</evidence>
<accession>A0A5K8A9E3</accession>
<protein>
    <recommendedName>
        <fullName evidence="1">Fe/B12 periplasmic-binding domain-containing protein</fullName>
    </recommendedName>
</protein>
<dbReference type="Proteomes" id="UP000422108">
    <property type="component" value="Chromosome"/>
</dbReference>
<evidence type="ECO:0000259" key="1">
    <source>
        <dbReference type="PROSITE" id="PS50983"/>
    </source>
</evidence>
<keyword evidence="3" id="KW-1185">Reference proteome</keyword>